<dbReference type="CDD" id="cd16914">
    <property type="entry name" value="EcfT"/>
    <property type="match status" value="1"/>
</dbReference>
<dbReference type="Pfam" id="PF02361">
    <property type="entry name" value="CbiQ"/>
    <property type="match status" value="1"/>
</dbReference>
<reference evidence="6" key="1">
    <citation type="submission" date="2022-08" db="EMBL/GenBank/DDBJ databases">
        <title>Complete genome sequence of Mycoplasma molare type strain H 542.</title>
        <authorList>
            <person name="Spergser J."/>
        </authorList>
    </citation>
    <scope>NUCLEOTIDE SEQUENCE</scope>
    <source>
        <strain evidence="6">H 542</strain>
    </source>
</reference>
<protein>
    <submittedName>
        <fullName evidence="6">Energy-coupling factor transporter transmembrane protein EcfT</fullName>
    </submittedName>
</protein>
<evidence type="ECO:0000256" key="1">
    <source>
        <dbReference type="ARBA" id="ARBA00004141"/>
    </source>
</evidence>
<name>A0ABY5TVA5_9BACT</name>
<evidence type="ECO:0000313" key="6">
    <source>
        <dbReference type="EMBL" id="UWD33946.1"/>
    </source>
</evidence>
<keyword evidence="2 5" id="KW-0812">Transmembrane</keyword>
<evidence type="ECO:0000256" key="4">
    <source>
        <dbReference type="ARBA" id="ARBA00023136"/>
    </source>
</evidence>
<keyword evidence="3 5" id="KW-1133">Transmembrane helix</keyword>
<dbReference type="RefSeq" id="WP_027123450.1">
    <property type="nucleotide sequence ID" value="NZ_CP103423.1"/>
</dbReference>
<keyword evidence="7" id="KW-1185">Reference proteome</keyword>
<comment type="subcellular location">
    <subcellularLocation>
        <location evidence="1">Membrane</location>
        <topology evidence="1">Multi-pass membrane protein</topology>
    </subcellularLocation>
</comment>
<evidence type="ECO:0000256" key="3">
    <source>
        <dbReference type="ARBA" id="ARBA00022989"/>
    </source>
</evidence>
<keyword evidence="4 5" id="KW-0472">Membrane</keyword>
<dbReference type="PANTHER" id="PTHR33514">
    <property type="entry name" value="PROTEIN ABCI12, CHLOROPLASTIC"/>
    <property type="match status" value="1"/>
</dbReference>
<dbReference type="Proteomes" id="UP001058364">
    <property type="component" value="Chromosome"/>
</dbReference>
<feature type="transmembrane region" description="Helical" evidence="5">
    <location>
        <begin position="24"/>
        <end position="55"/>
    </location>
</feature>
<dbReference type="EMBL" id="CP103423">
    <property type="protein sequence ID" value="UWD33946.1"/>
    <property type="molecule type" value="Genomic_DNA"/>
</dbReference>
<feature type="transmembrane region" description="Helical" evidence="5">
    <location>
        <begin position="135"/>
        <end position="154"/>
    </location>
</feature>
<dbReference type="InterPro" id="IPR003339">
    <property type="entry name" value="ABC/ECF_trnsptr_transmembrane"/>
</dbReference>
<proteinExistence type="predicted"/>
<gene>
    <name evidence="6" type="ORF">NX772_02455</name>
</gene>
<evidence type="ECO:0000313" key="7">
    <source>
        <dbReference type="Proteomes" id="UP001058364"/>
    </source>
</evidence>
<evidence type="ECO:0000256" key="2">
    <source>
        <dbReference type="ARBA" id="ARBA00022692"/>
    </source>
</evidence>
<evidence type="ECO:0000256" key="5">
    <source>
        <dbReference type="SAM" id="Phobius"/>
    </source>
</evidence>
<feature type="transmembrane region" description="Helical" evidence="5">
    <location>
        <begin position="181"/>
        <end position="200"/>
    </location>
</feature>
<feature type="transmembrane region" description="Helical" evidence="5">
    <location>
        <begin position="269"/>
        <end position="288"/>
    </location>
</feature>
<sequence>MNISIGKYVGKNTFLHKLDPRLKLIFNIIFITLFFVTSHLLTLSFLIVPILIIFVTTTGKPFHLLKLAKLSIFVFIFMSVIFGFILNDFSNFEKPDFSLFGLNHEESLNFVKKTFFEINFGFTVFKYTTLSFVRAFVLGLRIYCMVIVTTLLIYTTKPILLTSAIEDLISPLKLVKINTNIIAMIITIGIRFIPTLLLEANRIMKAQASRGVDFKHGKIKDKVKSMVTLTIPLFVLSFSRAEDLANAMEVRGYDPYKKRTKYRHLSFKWFDYLFIFLLISFIIFVILIEQNIIGPLPTFWLYTIQQF</sequence>
<feature type="transmembrane region" description="Helical" evidence="5">
    <location>
        <begin position="67"/>
        <end position="86"/>
    </location>
</feature>
<dbReference type="PANTHER" id="PTHR33514:SF13">
    <property type="entry name" value="PROTEIN ABCI12, CHLOROPLASTIC"/>
    <property type="match status" value="1"/>
</dbReference>
<organism evidence="6 7">
    <name type="scientific">Mesomycoplasma molare</name>
    <dbReference type="NCBI Taxonomy" id="171288"/>
    <lineage>
        <taxon>Bacteria</taxon>
        <taxon>Bacillati</taxon>
        <taxon>Mycoplasmatota</taxon>
        <taxon>Mycoplasmoidales</taxon>
        <taxon>Metamycoplasmataceae</taxon>
        <taxon>Mesomycoplasma</taxon>
    </lineage>
</organism>
<accession>A0ABY5TVA5</accession>